<organism evidence="1">
    <name type="scientific">Homo sapiens</name>
    <name type="common">Human</name>
    <dbReference type="NCBI Taxonomy" id="9606"/>
    <lineage>
        <taxon>Eukaryota</taxon>
        <taxon>Metazoa</taxon>
        <taxon>Chordata</taxon>
        <taxon>Craniata</taxon>
        <taxon>Vertebrata</taxon>
        <taxon>Euteleostomi</taxon>
        <taxon>Mammalia</taxon>
        <taxon>Eutheria</taxon>
        <taxon>Euarchontoglires</taxon>
        <taxon>Primates</taxon>
        <taxon>Haplorrhini</taxon>
        <taxon>Catarrhini</taxon>
        <taxon>Hominidae</taxon>
        <taxon>Homo</taxon>
    </lineage>
</organism>
<dbReference type="HOGENOM" id="CLU_1524625_0_0_1"/>
<evidence type="ECO:0000313" key="2">
    <source>
        <dbReference type="Ensembl" id="ENSP00000478882.1"/>
    </source>
</evidence>
<proteinExistence type="evidence at transcript level"/>
<dbReference type="EMBL" id="BC126340">
    <property type="protein sequence ID" value="AAI26341.1"/>
    <property type="molecule type" value="mRNA"/>
</dbReference>
<dbReference type="VEuPathDB" id="HostDB:ENSG00000277475"/>
<evidence type="ECO:0000313" key="1">
    <source>
        <dbReference type="EMBL" id="AAI26341.1"/>
    </source>
</evidence>
<dbReference type="SMR" id="A0AVG0"/>
<name>A0AVG0_HUMAN</name>
<dbReference type="GeneCards" id="LOC440570"/>
<dbReference type="GeneTree" id="ENSGT00910000145223"/>
<evidence type="ECO:0000313" key="3">
    <source>
        <dbReference type="Proteomes" id="UP000005640"/>
    </source>
</evidence>
<accession>A0AVG0</accession>
<dbReference type="Ensembl" id="ENST00000612315.1">
    <property type="protein sequence ID" value="ENSP00000478882.1"/>
    <property type="gene ID" value="ENSG00000277475.1"/>
</dbReference>
<protein>
    <submittedName>
        <fullName evidence="1">LOC440570</fullName>
    </submittedName>
</protein>
<keyword evidence="3" id="KW-1185">Reference proteome</keyword>
<dbReference type="UCSC" id="uc061ftg.1">
    <property type="organism name" value="human"/>
</dbReference>
<dbReference type="OMA" id="FLMTLRV"/>
<dbReference type="GeneCards" id="ENSG00000277475"/>
<reference evidence="1" key="1">
    <citation type="journal article" date="2004" name="Genome Res.">
        <title>The status, quality, and expansion of the NIH full-length cDNA project: the Mammalian Gene Collection (MGC).</title>
        <authorList>
            <consortium name="The MGC Project Team"/>
            <person name="Gerhard D.S."/>
            <person name="Wagner L."/>
            <person name="Feingold E.A."/>
            <person name="Shenmen C.M."/>
            <person name="Grouse L.H."/>
            <person name="Schuler G."/>
            <person name="Klein S.L."/>
            <person name="Old S."/>
            <person name="Rasooly R."/>
            <person name="Good P."/>
            <person name="Guyer M."/>
            <person name="Peck A.M."/>
            <person name="Derge J.G."/>
            <person name="Lipman D."/>
            <person name="Collins F.S."/>
            <person name="Jang W."/>
            <person name="Sherry S."/>
            <person name="Feolo M."/>
            <person name="Misquitta L."/>
            <person name="Lee E."/>
            <person name="Rotmistrovsky K."/>
            <person name="Greenhut S.F."/>
            <person name="Schaefer C.F."/>
            <person name="Buetow K."/>
            <person name="Bonner T.I."/>
            <person name="Haussler D."/>
            <person name="Kent J."/>
            <person name="Kiekhaus M."/>
            <person name="Furey T."/>
            <person name="Brent M."/>
            <person name="Prange C."/>
            <person name="Schreiber K."/>
            <person name="Shapiro N."/>
            <person name="Bhat N.K."/>
            <person name="Hopkins R.F."/>
            <person name="Hsie F."/>
            <person name="Driscoll T."/>
            <person name="Soares M.B."/>
            <person name="Casavant T.L."/>
            <person name="Scheetz T.E."/>
            <person name="Brown-stein M.J."/>
            <person name="Usdin T.B."/>
            <person name="Toshiyuki S."/>
            <person name="Carninci P."/>
            <person name="Piao Y."/>
            <person name="Dudekula D.B."/>
            <person name="Ko M.S."/>
            <person name="Kawakami K."/>
            <person name="Suzuki Y."/>
            <person name="Sugano S."/>
            <person name="Gruber C.E."/>
            <person name="Smith M.R."/>
            <person name="Simmons B."/>
            <person name="Moore T."/>
            <person name="Waterman R."/>
            <person name="Johnson S.L."/>
            <person name="Ruan Y."/>
            <person name="Wei C.L."/>
            <person name="Mathavan S."/>
            <person name="Gunaratne P.H."/>
            <person name="Wu J."/>
            <person name="Garcia A.M."/>
            <person name="Hulyk S.W."/>
            <person name="Fuh E."/>
            <person name="Yuan Y."/>
            <person name="Sneed A."/>
            <person name="Kowis C."/>
            <person name="Hodgson A."/>
            <person name="Muzny D.M."/>
            <person name="McPherson J."/>
            <person name="Gibbs R.A."/>
            <person name="Fahey J."/>
            <person name="Helton E."/>
            <person name="Ketteman M."/>
            <person name="Madan A."/>
            <person name="Rodrigues S."/>
            <person name="Sanchez A."/>
            <person name="Whiting M."/>
            <person name="Madari A."/>
            <person name="Young A.C."/>
            <person name="Wetherby K.D."/>
            <person name="Granite S.J."/>
            <person name="Kwong P.N."/>
            <person name="Brinkley C.P."/>
            <person name="Pearson R.L."/>
            <person name="Bouffard G.G."/>
            <person name="Blakesly R.W."/>
            <person name="Green E.D."/>
            <person name="Dickson M.C."/>
            <person name="Rodriguez A.C."/>
            <person name="Grimwood J."/>
            <person name="Schmutz J."/>
            <person name="Myers R.M."/>
            <person name="Butterfield Y.S."/>
            <person name="Griffith M."/>
            <person name="Griffith O.L."/>
            <person name="Krzywinski M.I."/>
            <person name="Liao N."/>
            <person name="Morin R."/>
            <person name="Morrin R."/>
            <person name="Palmquist D."/>
            <person name="Petrescu A.S."/>
            <person name="Skalska U."/>
            <person name="Smailus D.E."/>
            <person name="Stott J.M."/>
            <person name="Schnerch A."/>
            <person name="Schein J.E."/>
            <person name="Jones S.J."/>
            <person name="Holt R.A."/>
            <person name="Baross A."/>
            <person name="Marra M.A."/>
            <person name="Clifton S."/>
            <person name="Makowski K.A."/>
            <person name="Bosak S."/>
            <person name="Malek J."/>
        </authorList>
    </citation>
    <scope>NUCLEOTIDE SEQUENCE [LARGE SCALE MRNA]</scope>
    <source>
        <tissue evidence="1">Testis</tissue>
    </source>
</reference>
<dbReference type="Proteomes" id="UP000005640">
    <property type="component" value="Unplaced"/>
</dbReference>
<dbReference type="AlphaFoldDB" id="A0AVG0"/>
<dbReference type="GlyGen" id="A0AVG0">
    <property type="glycosylation" value="1 site"/>
</dbReference>
<sequence>MGNHELMTSWLLDVRKNLQSQRELSKFCPEQTEGWRCHRLRWENGRCHRLQGKVGDQLRAPEPSWKEFPIQPASVSASVLFLMTLRVLASGSFMMQRVPPSHPGRLRAPASSWQPGARLRIWRPTTGWSLAATSQRRISSPVVSCGRVAVTRSRTRDSWPWCPSRSPRCVACRLFF</sequence>
<gene>
    <name evidence="1" type="primary">LOC440570</name>
</gene>
<reference evidence="2" key="2">
    <citation type="submission" date="2025-05" db="UniProtKB">
        <authorList>
            <consortium name="Ensembl"/>
        </authorList>
    </citation>
    <scope>IDENTIFICATION</scope>
</reference>